<dbReference type="RefSeq" id="WP_162844930.1">
    <property type="nucleotide sequence ID" value="NZ_OMKW01000002.1"/>
</dbReference>
<feature type="domain" description="YjiS-like" evidence="1">
    <location>
        <begin position="17"/>
        <end position="48"/>
    </location>
</feature>
<accession>A0A2R8A9R0</accession>
<sequence length="65" mass="7695">MQITLTLTLPDLPKRGVAALLKTWTVRARSRRHLARLEPHILRDIGLTDFEARTEAQRPFWFEQR</sequence>
<evidence type="ECO:0000313" key="3">
    <source>
        <dbReference type="Proteomes" id="UP000244932"/>
    </source>
</evidence>
<evidence type="ECO:0000259" key="1">
    <source>
        <dbReference type="Pfam" id="PF06568"/>
    </source>
</evidence>
<dbReference type="Pfam" id="PF06568">
    <property type="entry name" value="YjiS-like"/>
    <property type="match status" value="1"/>
</dbReference>
<dbReference type="AlphaFoldDB" id="A0A2R8A9R0"/>
<gene>
    <name evidence="2" type="ORF">POI8812_01266</name>
</gene>
<organism evidence="2 3">
    <name type="scientific">Pontivivens insulae</name>
    <dbReference type="NCBI Taxonomy" id="1639689"/>
    <lineage>
        <taxon>Bacteria</taxon>
        <taxon>Pseudomonadati</taxon>
        <taxon>Pseudomonadota</taxon>
        <taxon>Alphaproteobacteria</taxon>
        <taxon>Rhodobacterales</taxon>
        <taxon>Paracoccaceae</taxon>
        <taxon>Pontivivens</taxon>
    </lineage>
</organism>
<dbReference type="InterPro" id="IPR009506">
    <property type="entry name" value="YjiS-like"/>
</dbReference>
<reference evidence="2 3" key="1">
    <citation type="submission" date="2018-03" db="EMBL/GenBank/DDBJ databases">
        <authorList>
            <person name="Keele B.F."/>
        </authorList>
    </citation>
    <scope>NUCLEOTIDE SEQUENCE [LARGE SCALE GENOMIC DNA]</scope>
    <source>
        <strain evidence="2 3">CeCT 8812</strain>
    </source>
</reference>
<evidence type="ECO:0000313" key="2">
    <source>
        <dbReference type="EMBL" id="SPF28963.1"/>
    </source>
</evidence>
<name>A0A2R8A9R0_9RHOB</name>
<protein>
    <recommendedName>
        <fullName evidence="1">YjiS-like domain-containing protein</fullName>
    </recommendedName>
</protein>
<dbReference type="Proteomes" id="UP000244932">
    <property type="component" value="Unassembled WGS sequence"/>
</dbReference>
<keyword evidence="3" id="KW-1185">Reference proteome</keyword>
<proteinExistence type="predicted"/>
<dbReference type="EMBL" id="OMKW01000002">
    <property type="protein sequence ID" value="SPF28963.1"/>
    <property type="molecule type" value="Genomic_DNA"/>
</dbReference>